<dbReference type="AlphaFoldDB" id="A0AAJ0B162"/>
<comment type="caution">
    <text evidence="1">The sequence shown here is derived from an EMBL/GenBank/DDBJ whole genome shotgun (WGS) entry which is preliminary data.</text>
</comment>
<gene>
    <name evidence="1" type="ORF">QBC47DRAFT_439801</name>
</gene>
<protein>
    <recommendedName>
        <fullName evidence="3">SnoaL-like domain-containing protein</fullName>
    </recommendedName>
</protein>
<sequence>MSMQRQTVLALIEAYNVWDLEKIMSFHAPECVSEVLPKSLNIPPMDNTAFAAYLRDNLIPTLRNFHIKVYDIIEDTVASKVAIWGGSTAETDVGPYVNEFLVVFHMAADGGKVVRFREFVDSASFGEFFARMKGQAATMA</sequence>
<dbReference type="PANTHER" id="PTHR39598:SF1">
    <property type="entry name" value="AUSTINOID BIOSYNTHESIS CLUSTERS PROTEIN F-RELATED"/>
    <property type="match status" value="1"/>
</dbReference>
<dbReference type="InterPro" id="IPR032710">
    <property type="entry name" value="NTF2-like_dom_sf"/>
</dbReference>
<dbReference type="PANTHER" id="PTHR39598">
    <property type="entry name" value="AUSTINOL SYNTHESIS PROTEIN F-RELATED"/>
    <property type="match status" value="1"/>
</dbReference>
<dbReference type="Proteomes" id="UP001239445">
    <property type="component" value="Unassembled WGS sequence"/>
</dbReference>
<evidence type="ECO:0000313" key="2">
    <source>
        <dbReference type="Proteomes" id="UP001239445"/>
    </source>
</evidence>
<reference evidence="1" key="1">
    <citation type="submission" date="2023-06" db="EMBL/GenBank/DDBJ databases">
        <title>Genome-scale phylogeny and comparative genomics of the fungal order Sordariales.</title>
        <authorList>
            <consortium name="Lawrence Berkeley National Laboratory"/>
            <person name="Hensen N."/>
            <person name="Bonometti L."/>
            <person name="Westerberg I."/>
            <person name="Brannstrom I.O."/>
            <person name="Guillou S."/>
            <person name="Cros-Aarteil S."/>
            <person name="Calhoun S."/>
            <person name="Haridas S."/>
            <person name="Kuo A."/>
            <person name="Mondo S."/>
            <person name="Pangilinan J."/>
            <person name="Riley R."/>
            <person name="Labutti K."/>
            <person name="Andreopoulos B."/>
            <person name="Lipzen A."/>
            <person name="Chen C."/>
            <person name="Yanf M."/>
            <person name="Daum C."/>
            <person name="Ng V."/>
            <person name="Clum A."/>
            <person name="Steindorff A."/>
            <person name="Ohm R."/>
            <person name="Martin F."/>
            <person name="Silar P."/>
            <person name="Natvig D."/>
            <person name="Lalanne C."/>
            <person name="Gautier V."/>
            <person name="Ament-Velasquez S.L."/>
            <person name="Kruys A."/>
            <person name="Hutchinson M.I."/>
            <person name="Powell A.J."/>
            <person name="Barry K."/>
            <person name="Miller A.N."/>
            <person name="Grigoriev I.V."/>
            <person name="Debuchy R."/>
            <person name="Gladieux P."/>
            <person name="Thoren M.H."/>
            <person name="Johannesson H."/>
        </authorList>
    </citation>
    <scope>NUCLEOTIDE SEQUENCE</scope>
    <source>
        <strain evidence="1">PSN4</strain>
    </source>
</reference>
<proteinExistence type="predicted"/>
<name>A0AAJ0B162_9PEZI</name>
<dbReference type="InterPro" id="IPR050977">
    <property type="entry name" value="Fungal_Meroterpenoid_Isomerase"/>
</dbReference>
<dbReference type="SUPFAM" id="SSF54427">
    <property type="entry name" value="NTF2-like"/>
    <property type="match status" value="1"/>
</dbReference>
<accession>A0AAJ0B162</accession>
<dbReference type="EMBL" id="MU839852">
    <property type="protein sequence ID" value="KAK1749761.1"/>
    <property type="molecule type" value="Genomic_DNA"/>
</dbReference>
<dbReference type="Gene3D" id="3.10.450.50">
    <property type="match status" value="1"/>
</dbReference>
<evidence type="ECO:0000313" key="1">
    <source>
        <dbReference type="EMBL" id="KAK1749761.1"/>
    </source>
</evidence>
<organism evidence="1 2">
    <name type="scientific">Echria macrotheca</name>
    <dbReference type="NCBI Taxonomy" id="438768"/>
    <lineage>
        <taxon>Eukaryota</taxon>
        <taxon>Fungi</taxon>
        <taxon>Dikarya</taxon>
        <taxon>Ascomycota</taxon>
        <taxon>Pezizomycotina</taxon>
        <taxon>Sordariomycetes</taxon>
        <taxon>Sordariomycetidae</taxon>
        <taxon>Sordariales</taxon>
        <taxon>Schizotheciaceae</taxon>
        <taxon>Echria</taxon>
    </lineage>
</organism>
<keyword evidence="2" id="KW-1185">Reference proteome</keyword>
<evidence type="ECO:0008006" key="3">
    <source>
        <dbReference type="Google" id="ProtNLM"/>
    </source>
</evidence>